<protein>
    <submittedName>
        <fullName evidence="2">Uncharacterized protein</fullName>
    </submittedName>
</protein>
<keyword evidence="3" id="KW-1185">Reference proteome</keyword>
<organism evidence="2 3">
    <name type="scientific">Zea mays</name>
    <name type="common">Maize</name>
    <dbReference type="NCBI Taxonomy" id="4577"/>
    <lineage>
        <taxon>Eukaryota</taxon>
        <taxon>Viridiplantae</taxon>
        <taxon>Streptophyta</taxon>
        <taxon>Embryophyta</taxon>
        <taxon>Tracheophyta</taxon>
        <taxon>Spermatophyta</taxon>
        <taxon>Magnoliopsida</taxon>
        <taxon>Liliopsida</taxon>
        <taxon>Poales</taxon>
        <taxon>Poaceae</taxon>
        <taxon>PACMAD clade</taxon>
        <taxon>Panicoideae</taxon>
        <taxon>Andropogonodae</taxon>
        <taxon>Andropogoneae</taxon>
        <taxon>Tripsacinae</taxon>
        <taxon>Zea</taxon>
    </lineage>
</organism>
<sequence>KRIFGAGLRIFDLGFRVGEEVGLPYRAAVEGVGVLQRSVDGGGIREDDEPEAAGAAGDLVAHDGGLRYLAVGGEVLAQLLLRRFPGDAADEKLALVRLHLYSSASRSPAGAMGERGGERNRADL</sequence>
<accession>A0A804PAR3</accession>
<reference evidence="2" key="2">
    <citation type="submission" date="2019-07" db="EMBL/GenBank/DDBJ databases">
        <authorList>
            <person name="Seetharam A."/>
            <person name="Woodhouse M."/>
            <person name="Cannon E."/>
        </authorList>
    </citation>
    <scope>NUCLEOTIDE SEQUENCE [LARGE SCALE GENOMIC DNA]</scope>
    <source>
        <strain evidence="2">cv. B73</strain>
    </source>
</reference>
<dbReference type="InParanoid" id="A0A804PAR3"/>
<evidence type="ECO:0000256" key="1">
    <source>
        <dbReference type="SAM" id="MobiDB-lite"/>
    </source>
</evidence>
<dbReference type="Gramene" id="Zm00001eb222010_T001">
    <property type="protein sequence ID" value="Zm00001eb222010_P001"/>
    <property type="gene ID" value="Zm00001eb222010"/>
</dbReference>
<dbReference type="EnsemblPlants" id="Zm00001eb222010_T001">
    <property type="protein sequence ID" value="Zm00001eb222010_P001"/>
    <property type="gene ID" value="Zm00001eb222010"/>
</dbReference>
<feature type="region of interest" description="Disordered" evidence="1">
    <location>
        <begin position="104"/>
        <end position="124"/>
    </location>
</feature>
<reference evidence="3" key="1">
    <citation type="journal article" date="2009" name="Science">
        <title>The B73 maize genome: complexity, diversity, and dynamics.</title>
        <authorList>
            <person name="Schnable P.S."/>
            <person name="Ware D."/>
            <person name="Fulton R.S."/>
            <person name="Stein J.C."/>
            <person name="Wei F."/>
            <person name="Pasternak S."/>
            <person name="Liang C."/>
            <person name="Zhang J."/>
            <person name="Fulton L."/>
            <person name="Graves T.A."/>
            <person name="Minx P."/>
            <person name="Reily A.D."/>
            <person name="Courtney L."/>
            <person name="Kruchowski S.S."/>
            <person name="Tomlinson C."/>
            <person name="Strong C."/>
            <person name="Delehaunty K."/>
            <person name="Fronick C."/>
            <person name="Courtney B."/>
            <person name="Rock S.M."/>
            <person name="Belter E."/>
            <person name="Du F."/>
            <person name="Kim K."/>
            <person name="Abbott R.M."/>
            <person name="Cotton M."/>
            <person name="Levy A."/>
            <person name="Marchetto P."/>
            <person name="Ochoa K."/>
            <person name="Jackson S.M."/>
            <person name="Gillam B."/>
            <person name="Chen W."/>
            <person name="Yan L."/>
            <person name="Higginbotham J."/>
            <person name="Cardenas M."/>
            <person name="Waligorski J."/>
            <person name="Applebaum E."/>
            <person name="Phelps L."/>
            <person name="Falcone J."/>
            <person name="Kanchi K."/>
            <person name="Thane T."/>
            <person name="Scimone A."/>
            <person name="Thane N."/>
            <person name="Henke J."/>
            <person name="Wang T."/>
            <person name="Ruppert J."/>
            <person name="Shah N."/>
            <person name="Rotter K."/>
            <person name="Hodges J."/>
            <person name="Ingenthron E."/>
            <person name="Cordes M."/>
            <person name="Kohlberg S."/>
            <person name="Sgro J."/>
            <person name="Delgado B."/>
            <person name="Mead K."/>
            <person name="Chinwalla A."/>
            <person name="Leonard S."/>
            <person name="Crouse K."/>
            <person name="Collura K."/>
            <person name="Kudrna D."/>
            <person name="Currie J."/>
            <person name="He R."/>
            <person name="Angelova A."/>
            <person name="Rajasekar S."/>
            <person name="Mueller T."/>
            <person name="Lomeli R."/>
            <person name="Scara G."/>
            <person name="Ko A."/>
            <person name="Delaney K."/>
            <person name="Wissotski M."/>
            <person name="Lopez G."/>
            <person name="Campos D."/>
            <person name="Braidotti M."/>
            <person name="Ashley E."/>
            <person name="Golser W."/>
            <person name="Kim H."/>
            <person name="Lee S."/>
            <person name="Lin J."/>
            <person name="Dujmic Z."/>
            <person name="Kim W."/>
            <person name="Talag J."/>
            <person name="Zuccolo A."/>
            <person name="Fan C."/>
            <person name="Sebastian A."/>
            <person name="Kramer M."/>
            <person name="Spiegel L."/>
            <person name="Nascimento L."/>
            <person name="Zutavern T."/>
            <person name="Miller B."/>
            <person name="Ambroise C."/>
            <person name="Muller S."/>
            <person name="Spooner W."/>
            <person name="Narechania A."/>
            <person name="Ren L."/>
            <person name="Wei S."/>
            <person name="Kumari S."/>
            <person name="Faga B."/>
            <person name="Levy M.J."/>
            <person name="McMahan L."/>
            <person name="Van Buren P."/>
            <person name="Vaughn M.W."/>
            <person name="Ying K."/>
            <person name="Yeh C.-T."/>
            <person name="Emrich S.J."/>
            <person name="Jia Y."/>
            <person name="Kalyanaraman A."/>
            <person name="Hsia A.-P."/>
            <person name="Barbazuk W.B."/>
            <person name="Baucom R.S."/>
            <person name="Brutnell T.P."/>
            <person name="Carpita N.C."/>
            <person name="Chaparro C."/>
            <person name="Chia J.-M."/>
            <person name="Deragon J.-M."/>
            <person name="Estill J.C."/>
            <person name="Fu Y."/>
            <person name="Jeddeloh J.A."/>
            <person name="Han Y."/>
            <person name="Lee H."/>
            <person name="Li P."/>
            <person name="Lisch D.R."/>
            <person name="Liu S."/>
            <person name="Liu Z."/>
            <person name="Nagel D.H."/>
            <person name="McCann M.C."/>
            <person name="SanMiguel P."/>
            <person name="Myers A.M."/>
            <person name="Nettleton D."/>
            <person name="Nguyen J."/>
            <person name="Penning B.W."/>
            <person name="Ponnala L."/>
            <person name="Schneider K.L."/>
            <person name="Schwartz D.C."/>
            <person name="Sharma A."/>
            <person name="Soderlund C."/>
            <person name="Springer N.M."/>
            <person name="Sun Q."/>
            <person name="Wang H."/>
            <person name="Waterman M."/>
            <person name="Westerman R."/>
            <person name="Wolfgruber T.K."/>
            <person name="Yang L."/>
            <person name="Yu Y."/>
            <person name="Zhang L."/>
            <person name="Zhou S."/>
            <person name="Zhu Q."/>
            <person name="Bennetzen J.L."/>
            <person name="Dawe R.K."/>
            <person name="Jiang J."/>
            <person name="Jiang N."/>
            <person name="Presting G.G."/>
            <person name="Wessler S.R."/>
            <person name="Aluru S."/>
            <person name="Martienssen R.A."/>
            <person name="Clifton S.W."/>
            <person name="McCombie W.R."/>
            <person name="Wing R.A."/>
            <person name="Wilson R.K."/>
        </authorList>
    </citation>
    <scope>NUCLEOTIDE SEQUENCE [LARGE SCALE GENOMIC DNA]</scope>
    <source>
        <strain evidence="3">cv. B73</strain>
    </source>
</reference>
<dbReference type="Proteomes" id="UP000007305">
    <property type="component" value="Chromosome 5"/>
</dbReference>
<evidence type="ECO:0000313" key="3">
    <source>
        <dbReference type="Proteomes" id="UP000007305"/>
    </source>
</evidence>
<proteinExistence type="predicted"/>
<feature type="compositionally biased region" description="Basic and acidic residues" evidence="1">
    <location>
        <begin position="115"/>
        <end position="124"/>
    </location>
</feature>
<reference evidence="2" key="3">
    <citation type="submission" date="2021-05" db="UniProtKB">
        <authorList>
            <consortium name="EnsemblPlants"/>
        </authorList>
    </citation>
    <scope>IDENTIFICATION</scope>
    <source>
        <strain evidence="2">cv. B73</strain>
    </source>
</reference>
<name>A0A804PAR3_MAIZE</name>
<dbReference type="AlphaFoldDB" id="A0A804PAR3"/>
<evidence type="ECO:0000313" key="2">
    <source>
        <dbReference type="EnsemblPlants" id="Zm00001eb222010_P001"/>
    </source>
</evidence>